<dbReference type="InterPro" id="IPR050289">
    <property type="entry name" value="TorD/DmsD_chaperones"/>
</dbReference>
<dbReference type="Pfam" id="PF02613">
    <property type="entry name" value="Nitrate_red_del"/>
    <property type="match status" value="1"/>
</dbReference>
<evidence type="ECO:0000313" key="2">
    <source>
        <dbReference type="EMBL" id="KOX92086.1"/>
    </source>
</evidence>
<reference evidence="2 3" key="1">
    <citation type="submission" date="2015-08" db="EMBL/GenBank/DDBJ databases">
        <title>Genomes of Isolates from Cabo Rojo, PR.</title>
        <authorList>
            <person name="Sanchez-Nieves R.L."/>
            <person name="Montalvo-Rodriguez R."/>
        </authorList>
    </citation>
    <scope>NUCLEOTIDE SEQUENCE [LARGE SCALE GENOMIC DNA]</scope>
    <source>
        <strain evidence="2 3">SL3</strain>
    </source>
</reference>
<dbReference type="Proteomes" id="UP000037729">
    <property type="component" value="Unassembled WGS sequence"/>
</dbReference>
<name>A0A0N0BN75_9EURY</name>
<gene>
    <name evidence="2" type="ORF">AMS69_16210</name>
</gene>
<dbReference type="AlphaFoldDB" id="A0A0N0BN75"/>
<dbReference type="InterPro" id="IPR020945">
    <property type="entry name" value="DMSO/NO3_reduct_chaperone"/>
</dbReference>
<keyword evidence="3" id="KW-1185">Reference proteome</keyword>
<dbReference type="SUPFAM" id="SSF89155">
    <property type="entry name" value="TorD-like"/>
    <property type="match status" value="1"/>
</dbReference>
<sequence length="208" mass="23688">MNDAAVYEARLELVDFVIDVFWDVPEEAFVERLLSGDVEFPGDSINDQLDEGFEMLQAWIDENADRPVSAVQADLEREYTDLLVGPRPPVLPHETNYREDTEFIGEGLAEVDASYAAAGWAPPEDYPEEDDFIAVELAFLRYLIERQREGDEETVGYERVFIEQHLSEWVVDFADEMREEADEGLFLAAALICEGLVRFEDEIVAQIG</sequence>
<proteinExistence type="predicted"/>
<evidence type="ECO:0000256" key="1">
    <source>
        <dbReference type="ARBA" id="ARBA00023186"/>
    </source>
</evidence>
<evidence type="ECO:0000313" key="3">
    <source>
        <dbReference type="Proteomes" id="UP000037729"/>
    </source>
</evidence>
<dbReference type="Gene3D" id="1.10.3480.10">
    <property type="entry name" value="TorD-like"/>
    <property type="match status" value="1"/>
</dbReference>
<organism evidence="2 3">
    <name type="scientific">Haloarcula rubripromontorii</name>
    <dbReference type="NCBI Taxonomy" id="1705562"/>
    <lineage>
        <taxon>Archaea</taxon>
        <taxon>Methanobacteriati</taxon>
        <taxon>Methanobacteriota</taxon>
        <taxon>Stenosarchaea group</taxon>
        <taxon>Halobacteria</taxon>
        <taxon>Halobacteriales</taxon>
        <taxon>Haloarculaceae</taxon>
        <taxon>Haloarcula</taxon>
    </lineage>
</organism>
<dbReference type="InterPro" id="IPR036411">
    <property type="entry name" value="TorD-like_sf"/>
</dbReference>
<dbReference type="PANTHER" id="PTHR34227:SF1">
    <property type="entry name" value="DIMETHYL SULFOXIDE REDUCTASE CHAPERONE-RELATED"/>
    <property type="match status" value="1"/>
</dbReference>
<comment type="caution">
    <text evidence="2">The sequence shown here is derived from an EMBL/GenBank/DDBJ whole genome shotgun (WGS) entry which is preliminary data.</text>
</comment>
<keyword evidence="1" id="KW-0143">Chaperone</keyword>
<accession>A0A0N0BN75</accession>
<dbReference type="PATRIC" id="fig|1705562.3.peg.4149"/>
<dbReference type="EMBL" id="LIUF01000005">
    <property type="protein sequence ID" value="KOX92086.1"/>
    <property type="molecule type" value="Genomic_DNA"/>
</dbReference>
<dbReference type="PANTHER" id="PTHR34227">
    <property type="entry name" value="CHAPERONE PROTEIN YCDY"/>
    <property type="match status" value="1"/>
</dbReference>
<dbReference type="STRING" id="1705562.AMS69_16210"/>
<protein>
    <submittedName>
        <fullName evidence="2">Molecular chaperone TorD</fullName>
    </submittedName>
</protein>
<dbReference type="OrthoDB" id="320758at2157"/>
<dbReference type="RefSeq" id="WP_053969102.1">
    <property type="nucleotide sequence ID" value="NZ_LIUF01000005.1"/>
</dbReference>